<reference evidence="3" key="1">
    <citation type="submission" date="2017-05" db="EMBL/GenBank/DDBJ databases">
        <authorList>
            <person name="Rodrigo-Torres L."/>
            <person name="Arahal R. D."/>
            <person name="Lucena T."/>
        </authorList>
    </citation>
    <scope>NUCLEOTIDE SEQUENCE [LARGE SCALE GENOMIC DNA]</scope>
    <source>
        <strain evidence="3">CECT 8649</strain>
    </source>
</reference>
<keyword evidence="1" id="KW-0732">Signal</keyword>
<name>A0A238JF12_9RHOB</name>
<feature type="chain" id="PRO_5012489309" evidence="1">
    <location>
        <begin position="21"/>
        <end position="122"/>
    </location>
</feature>
<dbReference type="EMBL" id="FXXP01000002">
    <property type="protein sequence ID" value="SMX28552.1"/>
    <property type="molecule type" value="Genomic_DNA"/>
</dbReference>
<sequence length="122" mass="12833">MIRHSALIAVFCSAGVCVQAAPASEDAFVAELEKLPNTAFTASIEAAFKESGCVYDFSAGEDPLIKSVATHLAATLGYTGAISQKSIDVVDDLGEDAIDAMMENGYVIVDRAARTARLKDCK</sequence>
<dbReference type="Proteomes" id="UP000225972">
    <property type="component" value="Unassembled WGS sequence"/>
</dbReference>
<gene>
    <name evidence="2" type="ORF">TRP8649_02677</name>
</gene>
<evidence type="ECO:0000256" key="1">
    <source>
        <dbReference type="SAM" id="SignalP"/>
    </source>
</evidence>
<dbReference type="OrthoDB" id="7843709at2"/>
<keyword evidence="3" id="KW-1185">Reference proteome</keyword>
<organism evidence="2 3">
    <name type="scientific">Pelagimonas phthalicica</name>
    <dbReference type="NCBI Taxonomy" id="1037362"/>
    <lineage>
        <taxon>Bacteria</taxon>
        <taxon>Pseudomonadati</taxon>
        <taxon>Pseudomonadota</taxon>
        <taxon>Alphaproteobacteria</taxon>
        <taxon>Rhodobacterales</taxon>
        <taxon>Roseobacteraceae</taxon>
        <taxon>Pelagimonas</taxon>
    </lineage>
</organism>
<proteinExistence type="predicted"/>
<dbReference type="RefSeq" id="WP_099245968.1">
    <property type="nucleotide sequence ID" value="NZ_FXXP01000002.1"/>
</dbReference>
<evidence type="ECO:0000313" key="2">
    <source>
        <dbReference type="EMBL" id="SMX28552.1"/>
    </source>
</evidence>
<accession>A0A238JF12</accession>
<evidence type="ECO:0000313" key="3">
    <source>
        <dbReference type="Proteomes" id="UP000225972"/>
    </source>
</evidence>
<protein>
    <submittedName>
        <fullName evidence="2">Uncharacterized protein</fullName>
    </submittedName>
</protein>
<feature type="signal peptide" evidence="1">
    <location>
        <begin position="1"/>
        <end position="20"/>
    </location>
</feature>
<dbReference type="AlphaFoldDB" id="A0A238JF12"/>